<gene>
    <name evidence="1" type="ORF">DL1_09835</name>
</gene>
<dbReference type="PANTHER" id="PTHR38767:SF1">
    <property type="entry name" value="DNA POLYMERASE III SUBUNIT CHI"/>
    <property type="match status" value="1"/>
</dbReference>
<proteinExistence type="predicted"/>
<dbReference type="GO" id="GO:0006260">
    <property type="term" value="P:DNA replication"/>
    <property type="evidence" value="ECO:0007669"/>
    <property type="project" value="InterPro"/>
</dbReference>
<dbReference type="GO" id="GO:0003887">
    <property type="term" value="F:DNA-directed DNA polymerase activity"/>
    <property type="evidence" value="ECO:0007669"/>
    <property type="project" value="InterPro"/>
</dbReference>
<dbReference type="NCBIfam" id="NF004347">
    <property type="entry name" value="PRK05728.1-4"/>
    <property type="match status" value="1"/>
</dbReference>
<dbReference type="SUPFAM" id="SSF102400">
    <property type="entry name" value="DNA polymerase III chi subunit"/>
    <property type="match status" value="1"/>
</dbReference>
<dbReference type="GO" id="GO:0003677">
    <property type="term" value="F:DNA binding"/>
    <property type="evidence" value="ECO:0007669"/>
    <property type="project" value="InterPro"/>
</dbReference>
<keyword evidence="2" id="KW-1185">Reference proteome</keyword>
<dbReference type="InterPro" id="IPR007459">
    <property type="entry name" value="DNA_pol3_chi"/>
</dbReference>
<accession>A0A074TA26</accession>
<reference evidence="1 2" key="1">
    <citation type="submission" date="2014-03" db="EMBL/GenBank/DDBJ databases">
        <title>The draft genome sequence of Thioclava dalianensis DLFJ1-1.</title>
        <authorList>
            <person name="Lai Q."/>
            <person name="Shao Z."/>
        </authorList>
    </citation>
    <scope>NUCLEOTIDE SEQUENCE [LARGE SCALE GENOMIC DNA]</scope>
    <source>
        <strain evidence="1 2">DLFJ1-1</strain>
    </source>
</reference>
<protein>
    <submittedName>
        <fullName evidence="1">DNA polymerase III subunit chi</fullName>
    </submittedName>
</protein>
<dbReference type="Proteomes" id="UP000027725">
    <property type="component" value="Unassembled WGS sequence"/>
</dbReference>
<dbReference type="Gene3D" id="3.40.50.10110">
    <property type="entry name" value="DNA polymerase III subunit chi"/>
    <property type="match status" value="1"/>
</dbReference>
<dbReference type="GO" id="GO:0032298">
    <property type="term" value="P:positive regulation of DNA-templated DNA replication initiation"/>
    <property type="evidence" value="ECO:0007669"/>
    <property type="project" value="TreeGrafter"/>
</dbReference>
<dbReference type="OrthoDB" id="9795973at2"/>
<evidence type="ECO:0000313" key="2">
    <source>
        <dbReference type="Proteomes" id="UP000027725"/>
    </source>
</evidence>
<comment type="caution">
    <text evidence="1">The sequence shown here is derived from an EMBL/GenBank/DDBJ whole genome shotgun (WGS) entry which is preliminary data.</text>
</comment>
<dbReference type="AlphaFoldDB" id="A0A074TA26"/>
<dbReference type="Pfam" id="PF04364">
    <property type="entry name" value="DNA_pol3_chi"/>
    <property type="match status" value="1"/>
</dbReference>
<name>A0A074TA26_9RHOB</name>
<organism evidence="1 2">
    <name type="scientific">Thioclava dalianensis</name>
    <dbReference type="NCBI Taxonomy" id="1185766"/>
    <lineage>
        <taxon>Bacteria</taxon>
        <taxon>Pseudomonadati</taxon>
        <taxon>Pseudomonadota</taxon>
        <taxon>Alphaproteobacteria</taxon>
        <taxon>Rhodobacterales</taxon>
        <taxon>Paracoccaceae</taxon>
        <taxon>Thioclava</taxon>
    </lineage>
</organism>
<evidence type="ECO:0000313" key="1">
    <source>
        <dbReference type="EMBL" id="KEP68554.1"/>
    </source>
</evidence>
<dbReference type="RefSeq" id="WP_038068312.1">
    <property type="nucleotide sequence ID" value="NZ_FOVB01000007.1"/>
</dbReference>
<dbReference type="STRING" id="1185766.SAMN05216224_10799"/>
<dbReference type="EMBL" id="JHEH01000029">
    <property type="protein sequence ID" value="KEP68554.1"/>
    <property type="molecule type" value="Genomic_DNA"/>
</dbReference>
<dbReference type="PANTHER" id="PTHR38767">
    <property type="entry name" value="DNA POLYMERASE III SUBUNIT CHI"/>
    <property type="match status" value="1"/>
</dbReference>
<sequence length="151" mass="16591">MGLINFYHLTQSAPEQVLSNLASRALEQGWKIELRGRDLARLEQLDLALWSLGETSFLPHGMAGGPHDVLQPILLTMAPSGDGRQAVMAVDGAEVAASEADTHERVWILFDGHDPEALQKARAQWKALTSEGAKAAYWSEESGRWQKKAES</sequence>
<dbReference type="InterPro" id="IPR036768">
    <property type="entry name" value="PolIII_chi_sf"/>
</dbReference>
<dbReference type="eggNOG" id="COG2927">
    <property type="taxonomic scope" value="Bacteria"/>
</dbReference>